<dbReference type="GO" id="GO:0016887">
    <property type="term" value="F:ATP hydrolysis activity"/>
    <property type="evidence" value="ECO:0007669"/>
    <property type="project" value="InterPro"/>
</dbReference>
<dbReference type="SUPFAM" id="SSF52540">
    <property type="entry name" value="P-loop containing nucleoside triphosphate hydrolases"/>
    <property type="match status" value="2"/>
</dbReference>
<evidence type="ECO:0000313" key="11">
    <source>
        <dbReference type="Proteomes" id="UP000004968"/>
    </source>
</evidence>
<dbReference type="EMBL" id="ACIO01000576">
    <property type="protein sequence ID" value="EFC96308.1"/>
    <property type="molecule type" value="Genomic_DNA"/>
</dbReference>
<dbReference type="Proteomes" id="UP000004968">
    <property type="component" value="Unassembled WGS sequence"/>
</dbReference>
<evidence type="ECO:0000256" key="4">
    <source>
        <dbReference type="ARBA" id="ARBA00022737"/>
    </source>
</evidence>
<evidence type="ECO:0000256" key="1">
    <source>
        <dbReference type="ARBA" id="ARBA00022448"/>
    </source>
</evidence>
<dbReference type="GO" id="GO:0005524">
    <property type="term" value="F:ATP binding"/>
    <property type="evidence" value="ECO:0007669"/>
    <property type="project" value="UniProtKB-KW"/>
</dbReference>
<evidence type="ECO:0000256" key="3">
    <source>
        <dbReference type="ARBA" id="ARBA00022597"/>
    </source>
</evidence>
<evidence type="ECO:0000256" key="6">
    <source>
        <dbReference type="ARBA" id="ARBA00022840"/>
    </source>
</evidence>
<evidence type="ECO:0000256" key="8">
    <source>
        <dbReference type="ARBA" id="ARBA00023136"/>
    </source>
</evidence>
<evidence type="ECO:0000256" key="7">
    <source>
        <dbReference type="ARBA" id="ARBA00022967"/>
    </source>
</evidence>
<gene>
    <name evidence="10" type="ORF">CLOSTHATH_05499</name>
</gene>
<keyword evidence="6 10" id="KW-0067">ATP-binding</keyword>
<keyword evidence="2" id="KW-1003">Cell membrane</keyword>
<dbReference type="HOGENOM" id="CLU_000604_92_3_9"/>
<dbReference type="InterPro" id="IPR017871">
    <property type="entry name" value="ABC_transporter-like_CS"/>
</dbReference>
<keyword evidence="8" id="KW-0472">Membrane</keyword>
<dbReference type="InterPro" id="IPR003593">
    <property type="entry name" value="AAA+_ATPase"/>
</dbReference>
<evidence type="ECO:0000256" key="5">
    <source>
        <dbReference type="ARBA" id="ARBA00022741"/>
    </source>
</evidence>
<dbReference type="PANTHER" id="PTHR43790:SF3">
    <property type="entry name" value="D-ALLOSE IMPORT ATP-BINDING PROTEIN ALSA-RELATED"/>
    <property type="match status" value="1"/>
</dbReference>
<dbReference type="Pfam" id="PF00005">
    <property type="entry name" value="ABC_tran"/>
    <property type="match status" value="2"/>
</dbReference>
<comment type="caution">
    <text evidence="10">The sequence shown here is derived from an EMBL/GenBank/DDBJ whole genome shotgun (WGS) entry which is preliminary data.</text>
</comment>
<name>D3APE7_9FIRM</name>
<dbReference type="InterPro" id="IPR003439">
    <property type="entry name" value="ABC_transporter-like_ATP-bd"/>
</dbReference>
<protein>
    <submittedName>
        <fullName evidence="10">ABC transporter, ATP-binding protein</fullName>
    </submittedName>
</protein>
<keyword evidence="5" id="KW-0547">Nucleotide-binding</keyword>
<evidence type="ECO:0000313" key="10">
    <source>
        <dbReference type="EMBL" id="EFC96308.1"/>
    </source>
</evidence>
<keyword evidence="4" id="KW-0677">Repeat</keyword>
<dbReference type="PROSITE" id="PS50893">
    <property type="entry name" value="ABC_TRANSPORTER_2"/>
    <property type="match status" value="2"/>
</dbReference>
<dbReference type="RefSeq" id="WP_006775921.1">
    <property type="nucleotide sequence ID" value="NZ_GG667756.1"/>
</dbReference>
<organism evidence="10 11">
    <name type="scientific">Hungatella hathewayi DSM 13479</name>
    <dbReference type="NCBI Taxonomy" id="566550"/>
    <lineage>
        <taxon>Bacteria</taxon>
        <taxon>Bacillati</taxon>
        <taxon>Bacillota</taxon>
        <taxon>Clostridia</taxon>
        <taxon>Lachnospirales</taxon>
        <taxon>Lachnospiraceae</taxon>
        <taxon>Hungatella</taxon>
    </lineage>
</organism>
<evidence type="ECO:0000256" key="2">
    <source>
        <dbReference type="ARBA" id="ARBA00022475"/>
    </source>
</evidence>
<dbReference type="PANTHER" id="PTHR43790">
    <property type="entry name" value="CARBOHYDRATE TRANSPORT ATP-BINDING PROTEIN MG119-RELATED"/>
    <property type="match status" value="1"/>
</dbReference>
<reference evidence="10 11" key="1">
    <citation type="submission" date="2010-01" db="EMBL/GenBank/DDBJ databases">
        <authorList>
            <person name="Weinstock G."/>
            <person name="Sodergren E."/>
            <person name="Clifton S."/>
            <person name="Fulton L."/>
            <person name="Fulton B."/>
            <person name="Courtney L."/>
            <person name="Fronick C."/>
            <person name="Harrison M."/>
            <person name="Strong C."/>
            <person name="Farmer C."/>
            <person name="Delahaunty K."/>
            <person name="Markovic C."/>
            <person name="Hall O."/>
            <person name="Minx P."/>
            <person name="Tomlinson C."/>
            <person name="Mitreva M."/>
            <person name="Nelson J."/>
            <person name="Hou S."/>
            <person name="Wollam A."/>
            <person name="Pepin K.H."/>
            <person name="Johnson M."/>
            <person name="Bhonagiri V."/>
            <person name="Nash W.E."/>
            <person name="Warren W."/>
            <person name="Chinwalla A."/>
            <person name="Mardis E.R."/>
            <person name="Wilson R.K."/>
        </authorList>
    </citation>
    <scope>NUCLEOTIDE SEQUENCE [LARGE SCALE GENOMIC DNA]</scope>
    <source>
        <strain evidence="10 11">DSM 13479</strain>
    </source>
</reference>
<proteinExistence type="predicted"/>
<feature type="domain" description="ABC transporter" evidence="9">
    <location>
        <begin position="211"/>
        <end position="464"/>
    </location>
</feature>
<dbReference type="InterPro" id="IPR027417">
    <property type="entry name" value="P-loop_NTPase"/>
</dbReference>
<dbReference type="Gene3D" id="3.40.50.300">
    <property type="entry name" value="P-loop containing nucleotide triphosphate hydrolases"/>
    <property type="match status" value="2"/>
</dbReference>
<keyword evidence="1" id="KW-0813">Transport</keyword>
<dbReference type="SMART" id="SM00382">
    <property type="entry name" value="AAA"/>
    <property type="match status" value="2"/>
</dbReference>
<dbReference type="GeneID" id="93150201"/>
<dbReference type="CDD" id="cd03215">
    <property type="entry name" value="ABC_Carb_Monos_II"/>
    <property type="match status" value="1"/>
</dbReference>
<keyword evidence="7" id="KW-1278">Translocase</keyword>
<evidence type="ECO:0000259" key="9">
    <source>
        <dbReference type="PROSITE" id="PS50893"/>
    </source>
</evidence>
<sequence>MIFFGSYLTQAGKSTLIKILSGAYTQDLGEVYLNGVKQEHVTPITAIKNGISVIYQELNNVDQITVAENIFLGNLPRKGALKILDYDKLRKDAQSLLDEVGLKVDPFTPLEQLSIAQKQLVEIAKALSKEIKILVMDEPTAALNNQEIEIMFRLIRNLTSRGIGILYISHRMEEIFQMSDRVMVMRDGKGIATMPTTEVDSQQIISLMVGREIKDLYPQKCKPGSKICFSVEGLETERLHNISFEVKEGEILGLFGLMGCGRTDIARAIFGADPRKSGKMCLDGKDIAPTSPFLAKKEGIAYIPADRKMDGLMLIHSVSRNMTISVLEKLKRSHILNKKVEMQLVDGWIDRLAIKTPSADTIINSLSGGNQQKVVLAKWLSIEPKLLILNEPTRGIDVGSKSEIYRLMNELCQQGIGIIMISSDLPEVMGMSDRMVIVCDGKVGGIMEKEEFTQDAIMAKAIGL</sequence>
<dbReference type="CDD" id="cd03216">
    <property type="entry name" value="ABC_Carb_Monos_I"/>
    <property type="match status" value="1"/>
</dbReference>
<accession>D3APE7</accession>
<dbReference type="InterPro" id="IPR050107">
    <property type="entry name" value="ABC_carbohydrate_import_ATPase"/>
</dbReference>
<keyword evidence="3" id="KW-0762">Sugar transport</keyword>
<dbReference type="PROSITE" id="PS00211">
    <property type="entry name" value="ABC_TRANSPORTER_1"/>
    <property type="match status" value="1"/>
</dbReference>
<feature type="domain" description="ABC transporter" evidence="9">
    <location>
        <begin position="2"/>
        <end position="212"/>
    </location>
</feature>
<dbReference type="AlphaFoldDB" id="D3APE7"/>